<keyword evidence="4" id="KW-0067">ATP-binding</keyword>
<evidence type="ECO:0000313" key="6">
    <source>
        <dbReference type="EMBL" id="PYC41494.1"/>
    </source>
</evidence>
<dbReference type="PANTHER" id="PTHR43875:SF3">
    <property type="entry name" value="MALTOSE_MALTODEXTRIN IMPORT ATP-BINDING PROTEIN MALK"/>
    <property type="match status" value="1"/>
</dbReference>
<dbReference type="SUPFAM" id="SSF50331">
    <property type="entry name" value="MOP-like"/>
    <property type="match status" value="1"/>
</dbReference>
<dbReference type="InterPro" id="IPR003593">
    <property type="entry name" value="AAA+_ATPase"/>
</dbReference>
<reference evidence="6 7" key="1">
    <citation type="submission" date="2018-06" db="EMBL/GenBank/DDBJ databases">
        <title>Pseudomonas diversity within urban Lake Michigan freshwaters.</title>
        <authorList>
            <person name="Batrich M."/>
            <person name="Hatzopoulos T."/>
            <person name="Putonti C."/>
        </authorList>
    </citation>
    <scope>NUCLEOTIDE SEQUENCE [LARGE SCALE GENOMIC DNA]</scope>
    <source>
        <strain evidence="6 7">MB-090624</strain>
    </source>
</reference>
<dbReference type="GO" id="GO:0016887">
    <property type="term" value="F:ATP hydrolysis activity"/>
    <property type="evidence" value="ECO:0007669"/>
    <property type="project" value="InterPro"/>
</dbReference>
<dbReference type="GO" id="GO:0005524">
    <property type="term" value="F:ATP binding"/>
    <property type="evidence" value="ECO:0007669"/>
    <property type="project" value="UniProtKB-KW"/>
</dbReference>
<dbReference type="SUPFAM" id="SSF52540">
    <property type="entry name" value="P-loop containing nucleoside triphosphate hydrolases"/>
    <property type="match status" value="1"/>
</dbReference>
<dbReference type="InterPro" id="IPR012340">
    <property type="entry name" value="NA-bd_OB-fold"/>
</dbReference>
<comment type="caution">
    <text evidence="6">The sequence shown here is derived from an EMBL/GenBank/DDBJ whole genome shotgun (WGS) entry which is preliminary data.</text>
</comment>
<dbReference type="PROSITE" id="PS00211">
    <property type="entry name" value="ABC_TRANSPORTER_1"/>
    <property type="match status" value="1"/>
</dbReference>
<sequence length="390" mass="42573">MIKLKLDNVNKQLGGVRILRDVSLEIAAGEFVVFVGPSGCGKSTLLRLVAGLDSICAGDLLIDGRRVNDLEPRERGVGMVFQSYALYPHMSVYDNISFGLKLAKTEKSSLRERVLKTAHILQLDKLLQRKPKELSGGQRQRVAMGRAMAREPDILLFDEPLSNLDASLRVQMRNEIARLHARLGSTIIYVTHDQVEAMTLADKIVVLNGGRVEQVGSPRELYERPASRFVAGFLGSPRMNFLAAHLHTPGQTSLVDTPVWGMSSLPFDSSNLAADTPLSLGIRPEHISLKAAEGAAGIVVTGVEYLGSETYVHLETGQDEPLVCRCEVSAGWQAGDRVELQLEVDNLHLFAADGTALKRHPQAVENLPHAVPVVDHESAGLLAKHRHSVT</sequence>
<evidence type="ECO:0000313" key="7">
    <source>
        <dbReference type="Proteomes" id="UP000248188"/>
    </source>
</evidence>
<dbReference type="FunFam" id="3.40.50.300:FF:000042">
    <property type="entry name" value="Maltose/maltodextrin ABC transporter, ATP-binding protein"/>
    <property type="match status" value="1"/>
</dbReference>
<keyword evidence="3" id="KW-0547">Nucleotide-binding</keyword>
<dbReference type="Pfam" id="PF08402">
    <property type="entry name" value="TOBE_2"/>
    <property type="match status" value="1"/>
</dbReference>
<dbReference type="SMART" id="SM00382">
    <property type="entry name" value="AAA"/>
    <property type="match status" value="1"/>
</dbReference>
<dbReference type="GO" id="GO:0055052">
    <property type="term" value="C:ATP-binding cassette (ABC) transporter complex, substrate-binding subunit-containing"/>
    <property type="evidence" value="ECO:0007669"/>
    <property type="project" value="TreeGrafter"/>
</dbReference>
<dbReference type="InterPro" id="IPR027417">
    <property type="entry name" value="P-loop_NTPase"/>
</dbReference>
<evidence type="ECO:0000256" key="2">
    <source>
        <dbReference type="ARBA" id="ARBA00022597"/>
    </source>
</evidence>
<dbReference type="InterPro" id="IPR047641">
    <property type="entry name" value="ABC_transpr_MalK/UgpC-like"/>
</dbReference>
<organism evidence="6 7">
    <name type="scientific">Pseudomonas protegens</name>
    <dbReference type="NCBI Taxonomy" id="380021"/>
    <lineage>
        <taxon>Bacteria</taxon>
        <taxon>Pseudomonadati</taxon>
        <taxon>Pseudomonadota</taxon>
        <taxon>Gammaproteobacteria</taxon>
        <taxon>Pseudomonadales</taxon>
        <taxon>Pseudomonadaceae</taxon>
        <taxon>Pseudomonas</taxon>
    </lineage>
</organism>
<name>A0A9Q6IJE3_9PSED</name>
<dbReference type="InterPro" id="IPR013611">
    <property type="entry name" value="Transp-assoc_OB_typ2"/>
</dbReference>
<evidence type="ECO:0000256" key="3">
    <source>
        <dbReference type="ARBA" id="ARBA00022741"/>
    </source>
</evidence>
<dbReference type="Pfam" id="PF00005">
    <property type="entry name" value="ABC_tran"/>
    <property type="match status" value="1"/>
</dbReference>
<evidence type="ECO:0000259" key="5">
    <source>
        <dbReference type="PROSITE" id="PS50893"/>
    </source>
</evidence>
<dbReference type="Gene3D" id="3.40.50.300">
    <property type="entry name" value="P-loop containing nucleotide triphosphate hydrolases"/>
    <property type="match status" value="1"/>
</dbReference>
<evidence type="ECO:0000256" key="4">
    <source>
        <dbReference type="ARBA" id="ARBA00022840"/>
    </source>
</evidence>
<keyword evidence="2" id="KW-0762">Sugar transport</keyword>
<dbReference type="InterPro" id="IPR015855">
    <property type="entry name" value="ABC_transpr_MalK-like"/>
</dbReference>
<gene>
    <name evidence="6" type="ORF">DMX08_07005</name>
</gene>
<dbReference type="InterPro" id="IPR003439">
    <property type="entry name" value="ABC_transporter-like_ATP-bd"/>
</dbReference>
<dbReference type="CDD" id="cd03301">
    <property type="entry name" value="ABC_MalK_N"/>
    <property type="match status" value="1"/>
</dbReference>
<dbReference type="InterPro" id="IPR017871">
    <property type="entry name" value="ABC_transporter-like_CS"/>
</dbReference>
<dbReference type="PROSITE" id="PS50893">
    <property type="entry name" value="ABC_TRANSPORTER_2"/>
    <property type="match status" value="1"/>
</dbReference>
<dbReference type="Gene3D" id="2.40.50.140">
    <property type="entry name" value="Nucleic acid-binding proteins"/>
    <property type="match status" value="1"/>
</dbReference>
<dbReference type="Proteomes" id="UP000248188">
    <property type="component" value="Unassembled WGS sequence"/>
</dbReference>
<accession>A0A9Q6IJE3</accession>
<dbReference type="GO" id="GO:1990060">
    <property type="term" value="C:maltose transport complex"/>
    <property type="evidence" value="ECO:0007669"/>
    <property type="project" value="TreeGrafter"/>
</dbReference>
<keyword evidence="1" id="KW-0813">Transport</keyword>
<dbReference type="AlphaFoldDB" id="A0A9Q6IJE3"/>
<dbReference type="EMBL" id="QJRN01000003">
    <property type="protein sequence ID" value="PYC41494.1"/>
    <property type="molecule type" value="Genomic_DNA"/>
</dbReference>
<protein>
    <submittedName>
        <fullName evidence="6">ABC transporter</fullName>
    </submittedName>
</protein>
<dbReference type="PANTHER" id="PTHR43875">
    <property type="entry name" value="MALTODEXTRIN IMPORT ATP-BINDING PROTEIN MSMX"/>
    <property type="match status" value="1"/>
</dbReference>
<dbReference type="InterPro" id="IPR008995">
    <property type="entry name" value="Mo/tungstate-bd_C_term_dom"/>
</dbReference>
<feature type="domain" description="ABC transporter" evidence="5">
    <location>
        <begin position="4"/>
        <end position="234"/>
    </location>
</feature>
<dbReference type="GO" id="GO:0015423">
    <property type="term" value="F:ABC-type maltose transporter activity"/>
    <property type="evidence" value="ECO:0007669"/>
    <property type="project" value="TreeGrafter"/>
</dbReference>
<evidence type="ECO:0000256" key="1">
    <source>
        <dbReference type="ARBA" id="ARBA00022448"/>
    </source>
</evidence>
<dbReference type="RefSeq" id="WP_110595685.1">
    <property type="nucleotide sequence ID" value="NZ_QJRM01000005.1"/>
</dbReference>
<dbReference type="NCBIfam" id="NF008653">
    <property type="entry name" value="PRK11650.1"/>
    <property type="match status" value="1"/>
</dbReference>
<proteinExistence type="predicted"/>
<dbReference type="Gene3D" id="2.40.50.100">
    <property type="match status" value="1"/>
</dbReference>